<dbReference type="AlphaFoldDB" id="E4TMU6"/>
<name>E4TMU6_MARTH</name>
<gene>
    <name evidence="1" type="ordered locus">Ftrac_1387</name>
    <name evidence="2" type="ordered locus">Ftrac_1403</name>
</gene>
<dbReference type="KEGG" id="mtt:Ftrac_1387"/>
<dbReference type="Proteomes" id="UP000008720">
    <property type="component" value="Chromosome"/>
</dbReference>
<evidence type="ECO:0000313" key="1">
    <source>
        <dbReference type="EMBL" id="ADR21377.1"/>
    </source>
</evidence>
<sequence length="110" mass="13420">MTLKLVFQLIYPPLLISYQKTERLFTHTIMRIREMHLLPDERLAYTSLATFRRAYMILECEHKQSFVRYRNLMKNVKKVDEFTPEEIKYYVDQFEYCITNDLMVISLNLN</sequence>
<dbReference type="EMBL" id="CP002349">
    <property type="protein sequence ID" value="ADR21393.1"/>
    <property type="molecule type" value="Genomic_DNA"/>
</dbReference>
<dbReference type="EMBL" id="CP002349">
    <property type="protein sequence ID" value="ADR21377.1"/>
    <property type="molecule type" value="Genomic_DNA"/>
</dbReference>
<proteinExistence type="predicted"/>
<dbReference type="KEGG" id="mtt:Ftrac_1403"/>
<protein>
    <submittedName>
        <fullName evidence="1">Uncharacterized protein</fullName>
    </submittedName>
</protein>
<accession>E4TMU6</accession>
<keyword evidence="3" id="KW-1185">Reference proteome</keyword>
<organism evidence="1 3">
    <name type="scientific">Marivirga tractuosa (strain ATCC 23168 / DSM 4126 / NBRC 15989 / NCIMB 1408 / VKM B-1430 / H-43)</name>
    <name type="common">Microscilla tractuosa</name>
    <name type="synonym">Flexibacter tractuosus</name>
    <dbReference type="NCBI Taxonomy" id="643867"/>
    <lineage>
        <taxon>Bacteria</taxon>
        <taxon>Pseudomonadati</taxon>
        <taxon>Bacteroidota</taxon>
        <taxon>Cytophagia</taxon>
        <taxon>Cytophagales</taxon>
        <taxon>Marivirgaceae</taxon>
        <taxon>Marivirga</taxon>
    </lineage>
</organism>
<reference evidence="1 3" key="1">
    <citation type="journal article" date="2011" name="Stand. Genomic Sci.">
        <title>Complete genome sequence of Marivirga tractuosa type strain (H-43).</title>
        <authorList>
            <person name="Pagani I."/>
            <person name="Chertkov O."/>
            <person name="Lapidus A."/>
            <person name="Lucas S."/>
            <person name="Del Rio T.G."/>
            <person name="Tice H."/>
            <person name="Copeland A."/>
            <person name="Cheng J.F."/>
            <person name="Nolan M."/>
            <person name="Saunders E."/>
            <person name="Pitluck S."/>
            <person name="Held B."/>
            <person name="Goodwin L."/>
            <person name="Liolios K."/>
            <person name="Ovchinikova G."/>
            <person name="Ivanova N."/>
            <person name="Mavromatis K."/>
            <person name="Pati A."/>
            <person name="Chen A."/>
            <person name="Palaniappan K."/>
            <person name="Land M."/>
            <person name="Hauser L."/>
            <person name="Jeffries C.D."/>
            <person name="Detter J.C."/>
            <person name="Han C."/>
            <person name="Tapia R."/>
            <person name="Ngatchou-Djao O.D."/>
            <person name="Rohde M."/>
            <person name="Goker M."/>
            <person name="Spring S."/>
            <person name="Sikorski J."/>
            <person name="Woyke T."/>
            <person name="Bristow J."/>
            <person name="Eisen J.A."/>
            <person name="Markowitz V."/>
            <person name="Hugenholtz P."/>
            <person name="Klenk H.P."/>
            <person name="Kyrpides N.C."/>
        </authorList>
    </citation>
    <scope>NUCLEOTIDE SEQUENCE [LARGE SCALE GENOMIC DNA]</scope>
    <source>
        <strain evidence="3">ATCC 23168 / DSM 4126 / NBRC 15989 / NCIMB 1408 / VKM B-1430 / H-43</strain>
        <strain evidence="1">DSM 4126</strain>
    </source>
</reference>
<dbReference type="HOGENOM" id="CLU_2167969_0_0_10"/>
<evidence type="ECO:0000313" key="2">
    <source>
        <dbReference type="EMBL" id="ADR21393.1"/>
    </source>
</evidence>
<evidence type="ECO:0000313" key="3">
    <source>
        <dbReference type="Proteomes" id="UP000008720"/>
    </source>
</evidence>